<dbReference type="InterPro" id="IPR018060">
    <property type="entry name" value="HTH_AraC"/>
</dbReference>
<dbReference type="InterPro" id="IPR009057">
    <property type="entry name" value="Homeodomain-like_sf"/>
</dbReference>
<dbReference type="Gene3D" id="1.10.10.60">
    <property type="entry name" value="Homeodomain-like"/>
    <property type="match status" value="1"/>
</dbReference>
<sequence>MTVLADEPAAPAECVNRWQQALSRAFARVEVAVPDPAAWTASLSTHRLGALQITDETSGPATVLRSTGSVAADPRRHVLARLQLEGTVHVSQDDRSAELPPGSLTFLDLGRAFRIAVPVPQCARTLMVPRPLLGLDENALRQFTATRVDPGDGDANALLLPLLTGIGREISGVAVPVQDHLARTAADLLAVLAADHAARLVPGTRPPTQSLFDRITASVEASLSDPDLSPQVIADQNGVSLRYLHQLFQRQGSTVSGWIRGRRLDAAHQELARPDAARREISAVAARWGFTNASHFSRAFREAYGMSPIQWRGQARGRPGP</sequence>
<feature type="domain" description="HTH araC/xylS-type" evidence="4">
    <location>
        <begin position="213"/>
        <end position="314"/>
    </location>
</feature>
<dbReference type="EMBL" id="BAABHK010000002">
    <property type="protein sequence ID" value="GAA4623760.1"/>
    <property type="molecule type" value="Genomic_DNA"/>
</dbReference>
<evidence type="ECO:0000259" key="4">
    <source>
        <dbReference type="PROSITE" id="PS01124"/>
    </source>
</evidence>
<dbReference type="Pfam" id="PF12833">
    <property type="entry name" value="HTH_18"/>
    <property type="match status" value="1"/>
</dbReference>
<dbReference type="SUPFAM" id="SSF46689">
    <property type="entry name" value="Homeodomain-like"/>
    <property type="match status" value="1"/>
</dbReference>
<reference evidence="6" key="1">
    <citation type="journal article" date="2019" name="Int. J. Syst. Evol. Microbiol.">
        <title>The Global Catalogue of Microorganisms (GCM) 10K type strain sequencing project: providing services to taxonomists for standard genome sequencing and annotation.</title>
        <authorList>
            <consortium name="The Broad Institute Genomics Platform"/>
            <consortium name="The Broad Institute Genome Sequencing Center for Infectious Disease"/>
            <person name="Wu L."/>
            <person name="Ma J."/>
        </authorList>
    </citation>
    <scope>NUCLEOTIDE SEQUENCE [LARGE SCALE GENOMIC DNA]</scope>
    <source>
        <strain evidence="6">JCM 17939</strain>
    </source>
</reference>
<name>A0ABP8U4J4_9ACTN</name>
<evidence type="ECO:0000313" key="5">
    <source>
        <dbReference type="EMBL" id="GAA4623760.1"/>
    </source>
</evidence>
<dbReference type="PRINTS" id="PR00032">
    <property type="entry name" value="HTHARAC"/>
</dbReference>
<gene>
    <name evidence="5" type="ORF">GCM10023196_021230</name>
</gene>
<keyword evidence="2" id="KW-0238">DNA-binding</keyword>
<dbReference type="InterPro" id="IPR050204">
    <property type="entry name" value="AraC_XylS_family_regulators"/>
</dbReference>
<dbReference type="InterPro" id="IPR035418">
    <property type="entry name" value="AraC-bd_2"/>
</dbReference>
<protein>
    <submittedName>
        <fullName evidence="5">Helix-turn-helix domain-containing protein</fullName>
    </submittedName>
</protein>
<comment type="caution">
    <text evidence="5">The sequence shown here is derived from an EMBL/GenBank/DDBJ whole genome shotgun (WGS) entry which is preliminary data.</text>
</comment>
<dbReference type="PANTHER" id="PTHR46796:SF6">
    <property type="entry name" value="ARAC SUBFAMILY"/>
    <property type="match status" value="1"/>
</dbReference>
<accession>A0ABP8U4J4</accession>
<organism evidence="5 6">
    <name type="scientific">Actinoallomurus vinaceus</name>
    <dbReference type="NCBI Taxonomy" id="1080074"/>
    <lineage>
        <taxon>Bacteria</taxon>
        <taxon>Bacillati</taxon>
        <taxon>Actinomycetota</taxon>
        <taxon>Actinomycetes</taxon>
        <taxon>Streptosporangiales</taxon>
        <taxon>Thermomonosporaceae</taxon>
        <taxon>Actinoallomurus</taxon>
    </lineage>
</organism>
<dbReference type="InterPro" id="IPR018062">
    <property type="entry name" value="HTH_AraC-typ_CS"/>
</dbReference>
<evidence type="ECO:0000256" key="2">
    <source>
        <dbReference type="ARBA" id="ARBA00023125"/>
    </source>
</evidence>
<keyword evidence="6" id="KW-1185">Reference proteome</keyword>
<evidence type="ECO:0000256" key="1">
    <source>
        <dbReference type="ARBA" id="ARBA00023015"/>
    </source>
</evidence>
<keyword evidence="1" id="KW-0805">Transcription regulation</keyword>
<dbReference type="PROSITE" id="PS01124">
    <property type="entry name" value="HTH_ARAC_FAMILY_2"/>
    <property type="match status" value="1"/>
</dbReference>
<dbReference type="PANTHER" id="PTHR46796">
    <property type="entry name" value="HTH-TYPE TRANSCRIPTIONAL ACTIVATOR RHAS-RELATED"/>
    <property type="match status" value="1"/>
</dbReference>
<dbReference type="RefSeq" id="WP_345430498.1">
    <property type="nucleotide sequence ID" value="NZ_BAABHK010000002.1"/>
</dbReference>
<evidence type="ECO:0000313" key="6">
    <source>
        <dbReference type="Proteomes" id="UP001501442"/>
    </source>
</evidence>
<dbReference type="PROSITE" id="PS00041">
    <property type="entry name" value="HTH_ARAC_FAMILY_1"/>
    <property type="match status" value="1"/>
</dbReference>
<dbReference type="Pfam" id="PF14525">
    <property type="entry name" value="AraC_binding_2"/>
    <property type="match status" value="1"/>
</dbReference>
<keyword evidence="3" id="KW-0804">Transcription</keyword>
<evidence type="ECO:0000256" key="3">
    <source>
        <dbReference type="ARBA" id="ARBA00023163"/>
    </source>
</evidence>
<proteinExistence type="predicted"/>
<dbReference type="SMART" id="SM00342">
    <property type="entry name" value="HTH_ARAC"/>
    <property type="match status" value="1"/>
</dbReference>
<dbReference type="InterPro" id="IPR020449">
    <property type="entry name" value="Tscrpt_reg_AraC-type_HTH"/>
</dbReference>
<dbReference type="Proteomes" id="UP001501442">
    <property type="component" value="Unassembled WGS sequence"/>
</dbReference>